<proteinExistence type="predicted"/>
<dbReference type="Proteomes" id="UP000593719">
    <property type="component" value="Chromosome"/>
</dbReference>
<dbReference type="EMBL" id="CP041235">
    <property type="protein sequence ID" value="QOP42914.1"/>
    <property type="molecule type" value="Genomic_DNA"/>
</dbReference>
<dbReference type="AlphaFoldDB" id="A0A7M1AZN8"/>
<dbReference type="RefSeq" id="WP_193151234.1">
    <property type="nucleotide sequence ID" value="NZ_CP041235.1"/>
</dbReference>
<gene>
    <name evidence="1" type="ORF">FJR45_02690</name>
</gene>
<accession>A0A7M1AZN8</accession>
<protein>
    <submittedName>
        <fullName evidence="1">Uncharacterized protein</fullName>
    </submittedName>
</protein>
<reference evidence="1 2" key="1">
    <citation type="submission" date="2019-06" db="EMBL/GenBank/DDBJ databases">
        <title>Sulfurimonas gotlandica sp. nov., a chemoautotrophic and psychrotolerant epsilonproteobacterium isolated from a pelagic redoxcline, and an emended description of the genus Sulfurimonas.</title>
        <authorList>
            <person name="Wang S."/>
            <person name="Jiang L."/>
            <person name="Shao Z."/>
        </authorList>
    </citation>
    <scope>NUCLEOTIDE SEQUENCE [LARGE SCALE GENOMIC DNA]</scope>
    <source>
        <strain evidence="1 2">S2-6</strain>
    </source>
</reference>
<dbReference type="KEGG" id="ssei:FJR45_02690"/>
<evidence type="ECO:0000313" key="1">
    <source>
        <dbReference type="EMBL" id="QOP42914.1"/>
    </source>
</evidence>
<sequence length="75" mass="8591">MVEFLKKAMDWVLEKEAEAAKKCAIDPADVEKQIKILEAKRAELRKKFEEEDAEFGHILSRLSLIKANASKCKTK</sequence>
<keyword evidence="2" id="KW-1185">Reference proteome</keyword>
<organism evidence="1 2">
    <name type="scientific">Sulfurimonas sediminis</name>
    <dbReference type="NCBI Taxonomy" id="2590020"/>
    <lineage>
        <taxon>Bacteria</taxon>
        <taxon>Pseudomonadati</taxon>
        <taxon>Campylobacterota</taxon>
        <taxon>Epsilonproteobacteria</taxon>
        <taxon>Campylobacterales</taxon>
        <taxon>Sulfurimonadaceae</taxon>
        <taxon>Sulfurimonas</taxon>
    </lineage>
</organism>
<name>A0A7M1AZN8_9BACT</name>
<evidence type="ECO:0000313" key="2">
    <source>
        <dbReference type="Proteomes" id="UP000593719"/>
    </source>
</evidence>